<dbReference type="Proteomes" id="UP001353858">
    <property type="component" value="Unassembled WGS sequence"/>
</dbReference>
<feature type="region of interest" description="Disordered" evidence="8">
    <location>
        <begin position="42"/>
        <end position="70"/>
    </location>
</feature>
<keyword evidence="6 9" id="KW-0472">Membrane</keyword>
<dbReference type="Pfam" id="PF06679">
    <property type="entry name" value="DUF1180"/>
    <property type="match status" value="1"/>
</dbReference>
<organism evidence="10 11">
    <name type="scientific">Aquatica leii</name>
    <dbReference type="NCBI Taxonomy" id="1421715"/>
    <lineage>
        <taxon>Eukaryota</taxon>
        <taxon>Metazoa</taxon>
        <taxon>Ecdysozoa</taxon>
        <taxon>Arthropoda</taxon>
        <taxon>Hexapoda</taxon>
        <taxon>Insecta</taxon>
        <taxon>Pterygota</taxon>
        <taxon>Neoptera</taxon>
        <taxon>Endopterygota</taxon>
        <taxon>Coleoptera</taxon>
        <taxon>Polyphaga</taxon>
        <taxon>Elateriformia</taxon>
        <taxon>Elateroidea</taxon>
        <taxon>Lampyridae</taxon>
        <taxon>Luciolinae</taxon>
        <taxon>Aquatica</taxon>
    </lineage>
</organism>
<comment type="caution">
    <text evidence="10">The sequence shown here is derived from an EMBL/GenBank/DDBJ whole genome shotgun (WGS) entry which is preliminary data.</text>
</comment>
<comment type="similarity">
    <text evidence="2">Belongs to the FAM174 family.</text>
</comment>
<dbReference type="GO" id="GO:0016020">
    <property type="term" value="C:membrane"/>
    <property type="evidence" value="ECO:0007669"/>
    <property type="project" value="UniProtKB-SubCell"/>
</dbReference>
<feature type="compositionally biased region" description="Basic and acidic residues" evidence="8">
    <location>
        <begin position="42"/>
        <end position="65"/>
    </location>
</feature>
<evidence type="ECO:0000256" key="7">
    <source>
        <dbReference type="ARBA" id="ARBA00023180"/>
    </source>
</evidence>
<dbReference type="PANTHER" id="PTHR28607:SF4">
    <property type="entry name" value="TRANSMEMBRANE PROTEIN"/>
    <property type="match status" value="1"/>
</dbReference>
<gene>
    <name evidence="10" type="ORF">RN001_000843</name>
</gene>
<keyword evidence="7" id="KW-0325">Glycoprotein</keyword>
<keyword evidence="5 9" id="KW-1133">Transmembrane helix</keyword>
<sequence length="195" mass="22059">MLFNITCRNVFINCAQNTVTDSKKAEPASNEKVMVHFNIKDEKIDQTQKQPKEKNQLAKSPKELIENNNLPAQPLKEVAGSKTNGDTIEAAVNKDKNHINSTTLASIPIRANFKNDLLQSGALLRGFYVFLGLSIITVFYFVYRSYRLRHGSQPSTTVKKYGITARRSDMEMRPLELDDEDDDTLFEVNTSTANR</sequence>
<protein>
    <submittedName>
        <fullName evidence="10">Uncharacterized protein</fullName>
    </submittedName>
</protein>
<feature type="transmembrane region" description="Helical" evidence="9">
    <location>
        <begin position="122"/>
        <end position="143"/>
    </location>
</feature>
<dbReference type="InterPro" id="IPR009565">
    <property type="entry name" value="FAM174-like"/>
</dbReference>
<evidence type="ECO:0000256" key="2">
    <source>
        <dbReference type="ARBA" id="ARBA00006986"/>
    </source>
</evidence>
<reference evidence="11" key="1">
    <citation type="submission" date="2023-01" db="EMBL/GenBank/DDBJ databases">
        <title>Key to firefly adult light organ development and bioluminescence: homeobox transcription factors regulate luciferase expression and transportation to peroxisome.</title>
        <authorList>
            <person name="Fu X."/>
        </authorList>
    </citation>
    <scope>NUCLEOTIDE SEQUENCE [LARGE SCALE GENOMIC DNA]</scope>
</reference>
<evidence type="ECO:0000256" key="9">
    <source>
        <dbReference type="SAM" id="Phobius"/>
    </source>
</evidence>
<name>A0AAN7Q7G9_9COLE</name>
<evidence type="ECO:0000313" key="11">
    <source>
        <dbReference type="Proteomes" id="UP001353858"/>
    </source>
</evidence>
<evidence type="ECO:0000313" key="10">
    <source>
        <dbReference type="EMBL" id="KAK4884572.1"/>
    </source>
</evidence>
<evidence type="ECO:0000256" key="1">
    <source>
        <dbReference type="ARBA" id="ARBA00004479"/>
    </source>
</evidence>
<dbReference type="AlphaFoldDB" id="A0AAN7Q7G9"/>
<accession>A0AAN7Q7G9</accession>
<dbReference type="EMBL" id="JARPUR010000001">
    <property type="protein sequence ID" value="KAK4884572.1"/>
    <property type="molecule type" value="Genomic_DNA"/>
</dbReference>
<evidence type="ECO:0000256" key="5">
    <source>
        <dbReference type="ARBA" id="ARBA00022989"/>
    </source>
</evidence>
<keyword evidence="11" id="KW-1185">Reference proteome</keyword>
<keyword evidence="4" id="KW-0732">Signal</keyword>
<evidence type="ECO:0000256" key="3">
    <source>
        <dbReference type="ARBA" id="ARBA00022692"/>
    </source>
</evidence>
<evidence type="ECO:0000256" key="4">
    <source>
        <dbReference type="ARBA" id="ARBA00022729"/>
    </source>
</evidence>
<comment type="subcellular location">
    <subcellularLocation>
        <location evidence="1">Membrane</location>
        <topology evidence="1">Single-pass type I membrane protein</topology>
    </subcellularLocation>
</comment>
<keyword evidence="3 9" id="KW-0812">Transmembrane</keyword>
<evidence type="ECO:0000256" key="8">
    <source>
        <dbReference type="SAM" id="MobiDB-lite"/>
    </source>
</evidence>
<evidence type="ECO:0000256" key="6">
    <source>
        <dbReference type="ARBA" id="ARBA00023136"/>
    </source>
</evidence>
<proteinExistence type="inferred from homology"/>
<dbReference type="PANTHER" id="PTHR28607">
    <property type="entry name" value="EXPRESSED PROTEIN"/>
    <property type="match status" value="1"/>
</dbReference>